<dbReference type="EMBL" id="CAJVQA010007216">
    <property type="protein sequence ID" value="CAG8653387.1"/>
    <property type="molecule type" value="Genomic_DNA"/>
</dbReference>
<name>A0A9N9DZ10_9GLOM</name>
<protein>
    <submittedName>
        <fullName evidence="1">8529_t:CDS:1</fullName>
    </submittedName>
</protein>
<comment type="caution">
    <text evidence="1">The sequence shown here is derived from an EMBL/GenBank/DDBJ whole genome shotgun (WGS) entry which is preliminary data.</text>
</comment>
<dbReference type="Proteomes" id="UP000789759">
    <property type="component" value="Unassembled WGS sequence"/>
</dbReference>
<gene>
    <name evidence="1" type="ORF">CPELLU_LOCUS9448</name>
</gene>
<dbReference type="OrthoDB" id="5330842at2759"/>
<evidence type="ECO:0000313" key="2">
    <source>
        <dbReference type="Proteomes" id="UP000789759"/>
    </source>
</evidence>
<evidence type="ECO:0000313" key="1">
    <source>
        <dbReference type="EMBL" id="CAG8653387.1"/>
    </source>
</evidence>
<accession>A0A9N9DZ10</accession>
<proteinExistence type="predicted"/>
<organism evidence="1 2">
    <name type="scientific">Cetraspora pellucida</name>
    <dbReference type="NCBI Taxonomy" id="1433469"/>
    <lineage>
        <taxon>Eukaryota</taxon>
        <taxon>Fungi</taxon>
        <taxon>Fungi incertae sedis</taxon>
        <taxon>Mucoromycota</taxon>
        <taxon>Glomeromycotina</taxon>
        <taxon>Glomeromycetes</taxon>
        <taxon>Diversisporales</taxon>
        <taxon>Gigasporaceae</taxon>
        <taxon>Cetraspora</taxon>
    </lineage>
</organism>
<sequence>MDSIVEILEIESDKENLIETSMIITSTNNEIQTYDSSQLTPNQRHALLFNIGQSFEITTFTCRFTKYNPSSTRKEEVPKQKVLIERFQNSSDHSHTIKGSEMLKRSEHVRMLVEKAAIKNYPPPVIVSAIKEYATIELGLSDSVKELR</sequence>
<dbReference type="AlphaFoldDB" id="A0A9N9DZ10"/>
<reference evidence="1" key="1">
    <citation type="submission" date="2021-06" db="EMBL/GenBank/DDBJ databases">
        <authorList>
            <person name="Kallberg Y."/>
            <person name="Tangrot J."/>
            <person name="Rosling A."/>
        </authorList>
    </citation>
    <scope>NUCLEOTIDE SEQUENCE</scope>
    <source>
        <strain evidence="1">FL966</strain>
    </source>
</reference>
<keyword evidence="2" id="KW-1185">Reference proteome</keyword>